<comment type="subcellular location">
    <subcellularLocation>
        <location evidence="1">Cytoplasm</location>
    </subcellularLocation>
</comment>
<comment type="catalytic activity">
    <reaction evidence="9">
        <text>L-threonyl-[protein] + ATP = O-phospho-L-threonyl-[protein] + ADP + H(+)</text>
        <dbReference type="Rhea" id="RHEA:46608"/>
        <dbReference type="Rhea" id="RHEA-COMP:11060"/>
        <dbReference type="Rhea" id="RHEA-COMP:11605"/>
        <dbReference type="ChEBI" id="CHEBI:15378"/>
        <dbReference type="ChEBI" id="CHEBI:30013"/>
        <dbReference type="ChEBI" id="CHEBI:30616"/>
        <dbReference type="ChEBI" id="CHEBI:61977"/>
        <dbReference type="ChEBI" id="CHEBI:456216"/>
        <dbReference type="EC" id="2.7.11.1"/>
    </reaction>
</comment>
<name>A0A7S1QA45_NEODS</name>
<feature type="region of interest" description="Disordered" evidence="12">
    <location>
        <begin position="479"/>
        <end position="522"/>
    </location>
</feature>
<reference evidence="14" key="1">
    <citation type="submission" date="2021-01" db="EMBL/GenBank/DDBJ databases">
        <authorList>
            <person name="Corre E."/>
            <person name="Pelletier E."/>
            <person name="Niang G."/>
            <person name="Scheremetjew M."/>
            <person name="Finn R."/>
            <person name="Kale V."/>
            <person name="Holt S."/>
            <person name="Cochrane G."/>
            <person name="Meng A."/>
            <person name="Brown T."/>
            <person name="Cohen L."/>
        </authorList>
    </citation>
    <scope>NUCLEOTIDE SEQUENCE</scope>
    <source>
        <strain evidence="14">CCAP 1951/1</strain>
    </source>
</reference>
<evidence type="ECO:0000256" key="4">
    <source>
        <dbReference type="ARBA" id="ARBA00022527"/>
    </source>
</evidence>
<dbReference type="InterPro" id="IPR011009">
    <property type="entry name" value="Kinase-like_dom_sf"/>
</dbReference>
<keyword evidence="3" id="KW-0963">Cytoplasm</keyword>
<feature type="binding site" evidence="11">
    <location>
        <position position="69"/>
    </location>
    <ligand>
        <name>ATP</name>
        <dbReference type="ChEBI" id="CHEBI:30616"/>
    </ligand>
</feature>
<feature type="region of interest" description="Disordered" evidence="12">
    <location>
        <begin position="1"/>
        <end position="32"/>
    </location>
</feature>
<dbReference type="EMBL" id="HBGF01031368">
    <property type="protein sequence ID" value="CAD9128104.1"/>
    <property type="molecule type" value="Transcribed_RNA"/>
</dbReference>
<dbReference type="PANTHER" id="PTHR24346">
    <property type="entry name" value="MAP/MICROTUBULE AFFINITY-REGULATING KINASE"/>
    <property type="match status" value="1"/>
</dbReference>
<dbReference type="FunFam" id="1.10.510.10:FF:001222">
    <property type="entry name" value="Serine/threonine-protein kinase ppk25"/>
    <property type="match status" value="1"/>
</dbReference>
<dbReference type="InterPro" id="IPR028375">
    <property type="entry name" value="KA1/Ssp2_C"/>
</dbReference>
<dbReference type="InterPro" id="IPR000719">
    <property type="entry name" value="Prot_kinase_dom"/>
</dbReference>
<keyword evidence="4" id="KW-0723">Serine/threonine-protein kinase</keyword>
<dbReference type="SUPFAM" id="SSF56112">
    <property type="entry name" value="Protein kinase-like (PK-like)"/>
    <property type="match status" value="1"/>
</dbReference>
<dbReference type="CDD" id="cd14079">
    <property type="entry name" value="STKc_AMPK_alpha"/>
    <property type="match status" value="1"/>
</dbReference>
<dbReference type="SUPFAM" id="SSF103243">
    <property type="entry name" value="KA1-like"/>
    <property type="match status" value="1"/>
</dbReference>
<evidence type="ECO:0000256" key="9">
    <source>
        <dbReference type="ARBA" id="ARBA00047899"/>
    </source>
</evidence>
<feature type="compositionally biased region" description="Polar residues" evidence="12">
    <location>
        <begin position="1"/>
        <end position="11"/>
    </location>
</feature>
<keyword evidence="6 11" id="KW-0547">Nucleotide-binding</keyword>
<evidence type="ECO:0000256" key="12">
    <source>
        <dbReference type="SAM" id="MobiDB-lite"/>
    </source>
</evidence>
<organism evidence="14">
    <name type="scientific">Neobodo designis</name>
    <name type="common">Flagellated protozoan</name>
    <name type="synonym">Bodo designis</name>
    <dbReference type="NCBI Taxonomy" id="312471"/>
    <lineage>
        <taxon>Eukaryota</taxon>
        <taxon>Discoba</taxon>
        <taxon>Euglenozoa</taxon>
        <taxon>Kinetoplastea</taxon>
        <taxon>Metakinetoplastina</taxon>
        <taxon>Neobodonida</taxon>
        <taxon>Neobodo</taxon>
    </lineage>
</organism>
<dbReference type="GO" id="GO:0004674">
    <property type="term" value="F:protein serine/threonine kinase activity"/>
    <property type="evidence" value="ECO:0007669"/>
    <property type="project" value="UniProtKB-KW"/>
</dbReference>
<evidence type="ECO:0000256" key="1">
    <source>
        <dbReference type="ARBA" id="ARBA00004496"/>
    </source>
</evidence>
<dbReference type="AlphaFoldDB" id="A0A7S1QA45"/>
<dbReference type="PROSITE" id="PS00107">
    <property type="entry name" value="PROTEIN_KINASE_ATP"/>
    <property type="match status" value="1"/>
</dbReference>
<dbReference type="GO" id="GO:0005524">
    <property type="term" value="F:ATP binding"/>
    <property type="evidence" value="ECO:0007669"/>
    <property type="project" value="UniProtKB-UniRule"/>
</dbReference>
<evidence type="ECO:0000256" key="11">
    <source>
        <dbReference type="PROSITE-ProRule" id="PRU10141"/>
    </source>
</evidence>
<evidence type="ECO:0000256" key="7">
    <source>
        <dbReference type="ARBA" id="ARBA00022777"/>
    </source>
</evidence>
<keyword evidence="7" id="KW-0418">Kinase</keyword>
<dbReference type="InterPro" id="IPR008271">
    <property type="entry name" value="Ser/Thr_kinase_AS"/>
</dbReference>
<evidence type="ECO:0000256" key="3">
    <source>
        <dbReference type="ARBA" id="ARBA00022490"/>
    </source>
</evidence>
<keyword evidence="5" id="KW-0808">Transferase</keyword>
<feature type="compositionally biased region" description="Low complexity" evidence="12">
    <location>
        <begin position="13"/>
        <end position="26"/>
    </location>
</feature>
<evidence type="ECO:0000256" key="8">
    <source>
        <dbReference type="ARBA" id="ARBA00022840"/>
    </source>
</evidence>
<dbReference type="EC" id="2.7.11.1" evidence="2"/>
<evidence type="ECO:0000256" key="6">
    <source>
        <dbReference type="ARBA" id="ARBA00022741"/>
    </source>
</evidence>
<accession>A0A7S1QA45</accession>
<evidence type="ECO:0000259" key="13">
    <source>
        <dbReference type="PROSITE" id="PS50011"/>
    </source>
</evidence>
<proteinExistence type="predicted"/>
<keyword evidence="8 11" id="KW-0067">ATP-binding</keyword>
<evidence type="ECO:0000256" key="10">
    <source>
        <dbReference type="ARBA" id="ARBA00048679"/>
    </source>
</evidence>
<feature type="compositionally biased region" description="Low complexity" evidence="12">
    <location>
        <begin position="509"/>
        <end position="522"/>
    </location>
</feature>
<dbReference type="FunFam" id="3.30.200.20:FF:000003">
    <property type="entry name" value="Non-specific serine/threonine protein kinase"/>
    <property type="match status" value="1"/>
</dbReference>
<sequence>MSTPGTPSRANHTAAPGGPSPTSSPAKRNPEVPLPVVGNYKIGKTIGKGSFGKVKKAEFMPTGDTVAIKIINRQMLTNSTGMDAKIAREIKILKLFSHQNICRLYDVITTPTDILVVMEHIHGKELYDVIVERGKLSETDARYIFQQIVCAIEYWHHYRVVHRDLKPENILLEPDLTVKVIDFGLANLMKDGLFLRTSCGSPNYAAPEVISGRLYVGPEIDVWSSGVILYALLCGCLPFDEETIPQLFKKIKAGDFRIPSHVSPEARDLIKRMLTVDPLERITIPQLRDHPWFAVNLPRFLHYRPSLFTNSHAVDRALLPLVASTVRVTPADVLHALERRDSPKLTKLQRTIVVAYNVLADAKRRTDIEEMKKLDKSETESTMTFGTAATAAMRELNQGLMLTTSPAIAQMLDGGSAARVRESYNNQSFLPASMQDARAISQGSMRIAASPGTLHFAGNPMNYNERVGSLQQTLASVPKSQTHASTTNGAGGFPTVGGAGAGTGGSTRSLPASNPSTTTTALASSVSQHVGSVAKHGAVYDAEEATMAVETNVGWRVGIMSERPSAALMLVVFQVLRDSGMEWKTRTPFVLLVRAKGDASTVLQVQPMRVAEKHDQGFVLDLVVVKGNSARALMMAIAITDRLCLRLA</sequence>
<dbReference type="GO" id="GO:0035556">
    <property type="term" value="P:intracellular signal transduction"/>
    <property type="evidence" value="ECO:0007669"/>
    <property type="project" value="TreeGrafter"/>
</dbReference>
<dbReference type="PROSITE" id="PS50011">
    <property type="entry name" value="PROTEIN_KINASE_DOM"/>
    <property type="match status" value="1"/>
</dbReference>
<gene>
    <name evidence="14" type="ORF">NDES1114_LOCUS20946</name>
</gene>
<dbReference type="SMART" id="SM00220">
    <property type="entry name" value="S_TKc"/>
    <property type="match status" value="1"/>
</dbReference>
<dbReference type="GO" id="GO:0005737">
    <property type="term" value="C:cytoplasm"/>
    <property type="evidence" value="ECO:0007669"/>
    <property type="project" value="UniProtKB-SubCell"/>
</dbReference>
<dbReference type="InterPro" id="IPR017441">
    <property type="entry name" value="Protein_kinase_ATP_BS"/>
</dbReference>
<protein>
    <recommendedName>
        <fullName evidence="2">non-specific serine/threonine protein kinase</fullName>
        <ecNumber evidence="2">2.7.11.1</ecNumber>
    </recommendedName>
</protein>
<evidence type="ECO:0000256" key="2">
    <source>
        <dbReference type="ARBA" id="ARBA00012513"/>
    </source>
</evidence>
<evidence type="ECO:0000256" key="5">
    <source>
        <dbReference type="ARBA" id="ARBA00022679"/>
    </source>
</evidence>
<evidence type="ECO:0000313" key="14">
    <source>
        <dbReference type="EMBL" id="CAD9128104.1"/>
    </source>
</evidence>
<comment type="catalytic activity">
    <reaction evidence="10">
        <text>L-seryl-[protein] + ATP = O-phospho-L-seryl-[protein] + ADP + H(+)</text>
        <dbReference type="Rhea" id="RHEA:17989"/>
        <dbReference type="Rhea" id="RHEA-COMP:9863"/>
        <dbReference type="Rhea" id="RHEA-COMP:11604"/>
        <dbReference type="ChEBI" id="CHEBI:15378"/>
        <dbReference type="ChEBI" id="CHEBI:29999"/>
        <dbReference type="ChEBI" id="CHEBI:30616"/>
        <dbReference type="ChEBI" id="CHEBI:83421"/>
        <dbReference type="ChEBI" id="CHEBI:456216"/>
        <dbReference type="EC" id="2.7.11.1"/>
    </reaction>
</comment>
<feature type="domain" description="Protein kinase" evidence="13">
    <location>
        <begin position="40"/>
        <end position="293"/>
    </location>
</feature>
<dbReference type="Gene3D" id="1.10.510.10">
    <property type="entry name" value="Transferase(Phosphotransferase) domain 1"/>
    <property type="match status" value="1"/>
</dbReference>
<dbReference type="PROSITE" id="PS00108">
    <property type="entry name" value="PROTEIN_KINASE_ST"/>
    <property type="match status" value="1"/>
</dbReference>
<dbReference type="PANTHER" id="PTHR24346:SF82">
    <property type="entry name" value="KP78A-RELATED"/>
    <property type="match status" value="1"/>
</dbReference>
<feature type="compositionally biased region" description="Gly residues" evidence="12">
    <location>
        <begin position="489"/>
        <end position="505"/>
    </location>
</feature>
<dbReference type="Pfam" id="PF00069">
    <property type="entry name" value="Pkinase"/>
    <property type="match status" value="1"/>
</dbReference>